<gene>
    <name evidence="3" type="ORF">GCM10007315_33420</name>
</gene>
<evidence type="ECO:0000313" key="4">
    <source>
        <dbReference type="Proteomes" id="UP000638981"/>
    </source>
</evidence>
<reference evidence="3" key="1">
    <citation type="journal article" date="2014" name="Int. J. Syst. Evol. Microbiol.">
        <title>Complete genome sequence of Corynebacterium casei LMG S-19264T (=DSM 44701T), isolated from a smear-ripened cheese.</title>
        <authorList>
            <consortium name="US DOE Joint Genome Institute (JGI-PGF)"/>
            <person name="Walter F."/>
            <person name="Albersmeier A."/>
            <person name="Kalinowski J."/>
            <person name="Ruckert C."/>
        </authorList>
    </citation>
    <scope>NUCLEOTIDE SEQUENCE</scope>
    <source>
        <strain evidence="3">KCTC 23310</strain>
    </source>
</reference>
<keyword evidence="4" id="KW-1185">Reference proteome</keyword>
<feature type="transmembrane region" description="Helical" evidence="2">
    <location>
        <begin position="49"/>
        <end position="68"/>
    </location>
</feature>
<dbReference type="Proteomes" id="UP000638981">
    <property type="component" value="Unassembled WGS sequence"/>
</dbReference>
<feature type="transmembrane region" description="Helical" evidence="2">
    <location>
        <begin position="20"/>
        <end position="43"/>
    </location>
</feature>
<name>A0A918WPP1_9RHOB</name>
<dbReference type="RefSeq" id="WP_189413205.1">
    <property type="nucleotide sequence ID" value="NZ_BMYJ01000013.1"/>
</dbReference>
<evidence type="ECO:0000256" key="1">
    <source>
        <dbReference type="SAM" id="MobiDB-lite"/>
    </source>
</evidence>
<keyword evidence="2" id="KW-0472">Membrane</keyword>
<evidence type="ECO:0000313" key="3">
    <source>
        <dbReference type="EMBL" id="GHC66065.1"/>
    </source>
</evidence>
<sequence>MPDLRERFSGLGRPKGQGAVDGLAWAELLAALGGLVWLISVVWSGWGGGIGTLLLAALGPLALILAVLTGLRQVRQLRDEADALRSALDALRAMQAQQGVARVVGSGERRPVEPARRETVERKPVAQAEEQPSLALGMSAEPLRPAMSVEDFIKALDFPEGPEDKDGFRALRLALDDPRTAKMIRAAQDVLTLLSQEGIYMDDLTPITAPAPIWRRFAAGERGQPVAALGGIHDEEALHQVGKRMKEDPVFRDACHHFLRTFDKTLAAFEPEAVDGEMEALAHSRSARAFMLIGRVSGTFD</sequence>
<keyword evidence="2" id="KW-1133">Transmembrane helix</keyword>
<feature type="compositionally biased region" description="Basic and acidic residues" evidence="1">
    <location>
        <begin position="107"/>
        <end position="124"/>
    </location>
</feature>
<comment type="caution">
    <text evidence="3">The sequence shown here is derived from an EMBL/GenBank/DDBJ whole genome shotgun (WGS) entry which is preliminary data.</text>
</comment>
<accession>A0A918WPP1</accession>
<organism evidence="3 4">
    <name type="scientific">Neogemmobacter tilapiae</name>
    <dbReference type="NCBI Taxonomy" id="875041"/>
    <lineage>
        <taxon>Bacteria</taxon>
        <taxon>Pseudomonadati</taxon>
        <taxon>Pseudomonadota</taxon>
        <taxon>Alphaproteobacteria</taxon>
        <taxon>Rhodobacterales</taxon>
        <taxon>Paracoccaceae</taxon>
        <taxon>Neogemmobacter</taxon>
    </lineage>
</organism>
<protein>
    <submittedName>
        <fullName evidence="3">Uncharacterized protein</fullName>
    </submittedName>
</protein>
<proteinExistence type="predicted"/>
<dbReference type="EMBL" id="BMYJ01000013">
    <property type="protein sequence ID" value="GHC66065.1"/>
    <property type="molecule type" value="Genomic_DNA"/>
</dbReference>
<feature type="region of interest" description="Disordered" evidence="1">
    <location>
        <begin position="104"/>
        <end position="128"/>
    </location>
</feature>
<dbReference type="AlphaFoldDB" id="A0A918WPP1"/>
<evidence type="ECO:0000256" key="2">
    <source>
        <dbReference type="SAM" id="Phobius"/>
    </source>
</evidence>
<reference evidence="3" key="2">
    <citation type="submission" date="2020-09" db="EMBL/GenBank/DDBJ databases">
        <authorList>
            <person name="Sun Q."/>
            <person name="Kim S."/>
        </authorList>
    </citation>
    <scope>NUCLEOTIDE SEQUENCE</scope>
    <source>
        <strain evidence="3">KCTC 23310</strain>
    </source>
</reference>
<keyword evidence="2" id="KW-0812">Transmembrane</keyword>